<dbReference type="RefSeq" id="WP_012505887.1">
    <property type="nucleotide sequence ID" value="NC_011059.1"/>
</dbReference>
<dbReference type="KEGG" id="paa:Paes_1328"/>
<keyword evidence="2" id="KW-1185">Reference proteome</keyword>
<gene>
    <name evidence="1" type="ordered locus">Paes_1328</name>
</gene>
<dbReference type="EMBL" id="CP001108">
    <property type="protein sequence ID" value="ACF46353.1"/>
    <property type="molecule type" value="Genomic_DNA"/>
</dbReference>
<evidence type="ECO:0000313" key="1">
    <source>
        <dbReference type="EMBL" id="ACF46353.1"/>
    </source>
</evidence>
<protein>
    <submittedName>
        <fullName evidence="1">Uncharacterized protein</fullName>
    </submittedName>
</protein>
<dbReference type="AlphaFoldDB" id="B4S8G6"/>
<dbReference type="Proteomes" id="UP000002725">
    <property type="component" value="Chromosome"/>
</dbReference>
<dbReference type="STRING" id="290512.Paes_1328"/>
<organism evidence="1 2">
    <name type="scientific">Prosthecochloris aestuarii (strain DSM 271 / SK 413)</name>
    <dbReference type="NCBI Taxonomy" id="290512"/>
    <lineage>
        <taxon>Bacteria</taxon>
        <taxon>Pseudomonadati</taxon>
        <taxon>Chlorobiota</taxon>
        <taxon>Chlorobiia</taxon>
        <taxon>Chlorobiales</taxon>
        <taxon>Chlorobiaceae</taxon>
        <taxon>Prosthecochloris</taxon>
    </lineage>
</organism>
<evidence type="ECO:0000313" key="2">
    <source>
        <dbReference type="Proteomes" id="UP000002725"/>
    </source>
</evidence>
<name>B4S8G6_PROA2</name>
<proteinExistence type="predicted"/>
<dbReference type="HOGENOM" id="CLU_2234096_0_0_10"/>
<reference evidence="1" key="1">
    <citation type="submission" date="2008-06" db="EMBL/GenBank/DDBJ databases">
        <title>Complete sequence of chromosome of Prosthecochloris aestuarii DSM 271.</title>
        <authorList>
            <consortium name="US DOE Joint Genome Institute"/>
            <person name="Lucas S."/>
            <person name="Copeland A."/>
            <person name="Lapidus A."/>
            <person name="Glavina del Rio T."/>
            <person name="Dalin E."/>
            <person name="Tice H."/>
            <person name="Bruce D."/>
            <person name="Goodwin L."/>
            <person name="Pitluck S."/>
            <person name="Schmutz J."/>
            <person name="Larimer F."/>
            <person name="Land M."/>
            <person name="Hauser L."/>
            <person name="Kyrpides N."/>
            <person name="Anderson I."/>
            <person name="Liu Z."/>
            <person name="Li T."/>
            <person name="Zhao F."/>
            <person name="Overmann J."/>
            <person name="Bryant D.A."/>
            <person name="Richardson P."/>
        </authorList>
    </citation>
    <scope>NUCLEOTIDE SEQUENCE [LARGE SCALE GENOMIC DNA]</scope>
    <source>
        <strain evidence="1">DSM 271</strain>
    </source>
</reference>
<accession>B4S8G6</accession>
<sequence length="105" mass="12016">MVFERALEPLFTRNKDNENQRSIRLTALVATYTCLTVSAGDTPYSGTNFPANSFLLANTRLSLLPEQYSHLDSAENHMMQCSRRIHQCSSGMLYERQTKINFSTY</sequence>